<evidence type="ECO:0000313" key="3">
    <source>
        <dbReference type="Proteomes" id="UP000290288"/>
    </source>
</evidence>
<reference evidence="2 3" key="1">
    <citation type="submission" date="2019-01" db="EMBL/GenBank/DDBJ databases">
        <title>Draft genome sequence of Psathyrella aberdarensis IHI B618.</title>
        <authorList>
            <person name="Buettner E."/>
            <person name="Kellner H."/>
        </authorList>
    </citation>
    <scope>NUCLEOTIDE SEQUENCE [LARGE SCALE GENOMIC DNA]</scope>
    <source>
        <strain evidence="2 3">IHI B618</strain>
    </source>
</reference>
<dbReference type="InterPro" id="IPR001506">
    <property type="entry name" value="Peptidase_M12A"/>
</dbReference>
<evidence type="ECO:0000313" key="2">
    <source>
        <dbReference type="EMBL" id="RXW12700.1"/>
    </source>
</evidence>
<dbReference type="InterPro" id="IPR024079">
    <property type="entry name" value="MetalloPept_cat_dom_sf"/>
</dbReference>
<evidence type="ECO:0000259" key="1">
    <source>
        <dbReference type="SMART" id="SM00235"/>
    </source>
</evidence>
<dbReference type="SUPFAM" id="SSF55486">
    <property type="entry name" value="Metalloproteases ('zincins'), catalytic domain"/>
    <property type="match status" value="1"/>
</dbReference>
<comment type="caution">
    <text evidence="2">The sequence shown here is derived from an EMBL/GenBank/DDBJ whole genome shotgun (WGS) entry which is preliminary data.</text>
</comment>
<accession>A0A4Q2D0J2</accession>
<dbReference type="Gene3D" id="3.40.390.10">
    <property type="entry name" value="Collagenase (Catalytic Domain)"/>
    <property type="match status" value="1"/>
</dbReference>
<name>A0A4Q2D0J2_9AGAR</name>
<organism evidence="2 3">
    <name type="scientific">Candolleomyces aberdarensis</name>
    <dbReference type="NCBI Taxonomy" id="2316362"/>
    <lineage>
        <taxon>Eukaryota</taxon>
        <taxon>Fungi</taxon>
        <taxon>Dikarya</taxon>
        <taxon>Basidiomycota</taxon>
        <taxon>Agaricomycotina</taxon>
        <taxon>Agaricomycetes</taxon>
        <taxon>Agaricomycetidae</taxon>
        <taxon>Agaricales</taxon>
        <taxon>Agaricineae</taxon>
        <taxon>Psathyrellaceae</taxon>
        <taxon>Candolleomyces</taxon>
    </lineage>
</organism>
<dbReference type="GO" id="GO:0004222">
    <property type="term" value="F:metalloendopeptidase activity"/>
    <property type="evidence" value="ECO:0007669"/>
    <property type="project" value="InterPro"/>
</dbReference>
<dbReference type="GO" id="GO:0008270">
    <property type="term" value="F:zinc ion binding"/>
    <property type="evidence" value="ECO:0007669"/>
    <property type="project" value="InterPro"/>
</dbReference>
<dbReference type="Proteomes" id="UP000290288">
    <property type="component" value="Unassembled WGS sequence"/>
</dbReference>
<dbReference type="OrthoDB" id="5945790at2759"/>
<dbReference type="EMBL" id="SDEE01001150">
    <property type="protein sequence ID" value="RXW12700.1"/>
    <property type="molecule type" value="Genomic_DNA"/>
</dbReference>
<proteinExistence type="predicted"/>
<keyword evidence="3" id="KW-1185">Reference proteome</keyword>
<feature type="domain" description="Peptidase metallopeptidase" evidence="1">
    <location>
        <begin position="47"/>
        <end position="203"/>
    </location>
</feature>
<dbReference type="Pfam" id="PF01400">
    <property type="entry name" value="Astacin"/>
    <property type="match status" value="1"/>
</dbReference>
<dbReference type="AlphaFoldDB" id="A0A4Q2D0J2"/>
<gene>
    <name evidence="2" type="ORF">EST38_g13156</name>
</gene>
<protein>
    <recommendedName>
        <fullName evidence="1">Peptidase metallopeptidase domain-containing protein</fullName>
    </recommendedName>
</protein>
<dbReference type="GO" id="GO:0006508">
    <property type="term" value="P:proteolysis"/>
    <property type="evidence" value="ECO:0007669"/>
    <property type="project" value="InterPro"/>
</dbReference>
<sequence>MSSAHHTARPGEVIDNPDWYSRCCTDLANHKPQPGRMGAMKAVLTNASRLWNNGQTLTVSFVRPAGTKTQQDKVKEVVKEWEKYANLKFQFLGNNNRNANIRIAFDPEDGSWSYVGRDNLSIPKTQNTMNFGWVRAQADIDEDDRGVILHEFGHAIGYLHEHQSPRRAEKLTLKEKAVIEYYTRTQGWDEKTVRQQILNVYNLQDISNFSIIDLTSIMMYFMPGAMNEENIDVPPNNALSPYDKAFAALNYPFIAEGANAEASNAKVEAALATLGVQNEFKQSILAEFAQKDWEGVRAEFTRWSVNEKALAEKEKTKETPASLVVQE</sequence>
<dbReference type="SMART" id="SM00235">
    <property type="entry name" value="ZnMc"/>
    <property type="match status" value="1"/>
</dbReference>
<dbReference type="InterPro" id="IPR006026">
    <property type="entry name" value="Peptidase_Metallo"/>
</dbReference>